<organism evidence="1 2">
    <name type="scientific">Sphingomonas adhaesiva</name>
    <dbReference type="NCBI Taxonomy" id="28212"/>
    <lineage>
        <taxon>Bacteria</taxon>
        <taxon>Pseudomonadati</taxon>
        <taxon>Pseudomonadota</taxon>
        <taxon>Alphaproteobacteria</taxon>
        <taxon>Sphingomonadales</taxon>
        <taxon>Sphingomonadaceae</taxon>
        <taxon>Sphingomonas</taxon>
    </lineage>
</organism>
<dbReference type="Proteomes" id="UP000218323">
    <property type="component" value="Unassembled WGS sequence"/>
</dbReference>
<gene>
    <name evidence="1" type="ORF">COA07_16325</name>
</gene>
<reference evidence="1 2" key="1">
    <citation type="submission" date="2017-09" db="EMBL/GenBank/DDBJ databases">
        <title>Sphingomonas adhaesiva DSM 7418, whole genome shotgun sequence.</title>
        <authorList>
            <person name="Feng G."/>
            <person name="Zhu H."/>
        </authorList>
    </citation>
    <scope>NUCLEOTIDE SEQUENCE [LARGE SCALE GENOMIC DNA]</scope>
    <source>
        <strain evidence="1 2">DSM 7418</strain>
    </source>
</reference>
<comment type="caution">
    <text evidence="1">The sequence shown here is derived from an EMBL/GenBank/DDBJ whole genome shotgun (WGS) entry which is preliminary data.</text>
</comment>
<accession>A0A2A4I4Q4</accession>
<evidence type="ECO:0000313" key="1">
    <source>
        <dbReference type="EMBL" id="PCG13078.1"/>
    </source>
</evidence>
<evidence type="ECO:0000313" key="2">
    <source>
        <dbReference type="Proteomes" id="UP000218323"/>
    </source>
</evidence>
<protein>
    <submittedName>
        <fullName evidence="1">Uncharacterized protein</fullName>
    </submittedName>
</protein>
<sequence>MADFDAQQSALEHHPNRAAYMHGGMLAERGFGTEQILPVLGFHSLDWSDALTRLEASTPVDGADLLDRLLIVCTSDPMLEVSGERVLHDLGLLKRGRVDPFWLKRPKLGLGQAAKAFGLTAAHIDGHRGLYVLAQPTLRRLLERAAVGQADQRFGAVLLTAIGSGGEPLAAIGAAAYYRDAEARYRADCDRFADHQRRHPGRRWRLKPALSRQGHLAITTARQKDIAVPAERMRGHAADWLANQNANLRFNGGDEA</sequence>
<name>A0A2A4I4Q4_9SPHN</name>
<keyword evidence="2" id="KW-1185">Reference proteome</keyword>
<dbReference type="AlphaFoldDB" id="A0A2A4I4Q4"/>
<proteinExistence type="predicted"/>
<dbReference type="EMBL" id="NWVC01000013">
    <property type="protein sequence ID" value="PCG13078.1"/>
    <property type="molecule type" value="Genomic_DNA"/>
</dbReference>